<feature type="region of interest" description="Disordered" evidence="11">
    <location>
        <begin position="1"/>
        <end position="38"/>
    </location>
</feature>
<comment type="function">
    <text evidence="3">Catalyzes the NAD-dependent oxidative cleavage of spermidine and the subsequent transfer of the butylamine moiety of spermidine to the epsilon-amino group of a specific lysine residue of the eIF-5A precursor protein to form the intermediate deoxyhypusine residue.</text>
</comment>
<name>A0AAF0J7A3_9BASI</name>
<reference evidence="12" key="1">
    <citation type="submission" date="2023-03" db="EMBL/GenBank/DDBJ databases">
        <title>Mating type loci evolution in Malassezia.</title>
        <authorList>
            <person name="Coelho M.A."/>
        </authorList>
    </citation>
    <scope>NUCLEOTIDE SEQUENCE</scope>
    <source>
        <strain evidence="12">CBS 9557</strain>
    </source>
</reference>
<dbReference type="FunFam" id="3.40.910.10:FF:000001">
    <property type="entry name" value="Probable deoxyhypusine synthase"/>
    <property type="match status" value="1"/>
</dbReference>
<dbReference type="InterPro" id="IPR002773">
    <property type="entry name" value="Deoxyhypusine_synthase"/>
</dbReference>
<evidence type="ECO:0000256" key="9">
    <source>
        <dbReference type="ARBA" id="ARBA00023027"/>
    </source>
</evidence>
<dbReference type="Proteomes" id="UP001213623">
    <property type="component" value="Chromosome 3"/>
</dbReference>
<comment type="similarity">
    <text evidence="6">Belongs to the deoxyhypusine synthase family.</text>
</comment>
<keyword evidence="13" id="KW-1185">Reference proteome</keyword>
<proteinExistence type="inferred from homology"/>
<evidence type="ECO:0000256" key="6">
    <source>
        <dbReference type="ARBA" id="ARBA00009892"/>
    </source>
</evidence>
<dbReference type="EMBL" id="CP119894">
    <property type="protein sequence ID" value="WFD26845.1"/>
    <property type="molecule type" value="Genomic_DNA"/>
</dbReference>
<dbReference type="GO" id="GO:0034038">
    <property type="term" value="F:deoxyhypusine synthase activity"/>
    <property type="evidence" value="ECO:0007669"/>
    <property type="project" value="UniProtKB-EC"/>
</dbReference>
<gene>
    <name evidence="12" type="primary">DYS1</name>
    <name evidence="12" type="ORF">MNAN1_001834</name>
</gene>
<comment type="pathway">
    <text evidence="5">Protein modification; eIF5A hypusination.</text>
</comment>
<accession>A0AAF0J7A3</accession>
<evidence type="ECO:0000313" key="13">
    <source>
        <dbReference type="Proteomes" id="UP001213623"/>
    </source>
</evidence>
<protein>
    <recommendedName>
        <fullName evidence="7">deoxyhypusine synthase</fullName>
        <ecNumber evidence="7">2.5.1.46</ecNumber>
    </recommendedName>
</protein>
<dbReference type="SUPFAM" id="SSF52467">
    <property type="entry name" value="DHS-like NAD/FAD-binding domain"/>
    <property type="match status" value="1"/>
</dbReference>
<dbReference type="Gene3D" id="3.40.910.10">
    <property type="entry name" value="Deoxyhypusine synthase"/>
    <property type="match status" value="1"/>
</dbReference>
<evidence type="ECO:0000256" key="10">
    <source>
        <dbReference type="ARBA" id="ARBA00023256"/>
    </source>
</evidence>
<evidence type="ECO:0000256" key="3">
    <source>
        <dbReference type="ARBA" id="ARBA00002823"/>
    </source>
</evidence>
<evidence type="ECO:0000256" key="2">
    <source>
        <dbReference type="ARBA" id="ARBA00001911"/>
    </source>
</evidence>
<dbReference type="EC" id="2.5.1.46" evidence="7"/>
<dbReference type="PANTHER" id="PTHR11703:SF0">
    <property type="entry name" value="DEOXYHYPUSINE SYNTHASE"/>
    <property type="match status" value="1"/>
</dbReference>
<dbReference type="AlphaFoldDB" id="A0AAF0J7A3"/>
<sequence>MSSASSEVPLAAQSAVLMRSDPLPQDTPQAQGPQFDTQDPRDLFSLMNSMGSIGFQGTSVAEAVRIIERMRTWRLSDEYEGNMNEVDIAGLSKDDPRHPNNVRCTILLGYTSNLISSGLREVILFLVKHKYVSAIVTTAGGVEEDLIKCLGPTYLGNFHLDGWTLRKQGLNRIGNLIVPNDNYCKFEDWVMPILDKMRAEQDSAPPEENGEKFAWTPSRVIERLGHEINDERSVYYWAAKNGIPVFCPALTDGSLGDMIYFHSYKNPGLTIDIVRDIRRLNDISVKAKKAGIIILGGGVCKHQIANAMLFRNGADFGVYINTGQEFDGSDSGARPDEAVSWGKLKSKENGGDTVKVYCDATIVFPWIVAATFAKAHWANQRAAPEGLGS</sequence>
<keyword evidence="9" id="KW-0520">NAD</keyword>
<evidence type="ECO:0000256" key="7">
    <source>
        <dbReference type="ARBA" id="ARBA00012683"/>
    </source>
</evidence>
<keyword evidence="10" id="KW-0386">Hypusine biosynthesis</keyword>
<dbReference type="GO" id="GO:0005739">
    <property type="term" value="C:mitochondrion"/>
    <property type="evidence" value="ECO:0007669"/>
    <property type="project" value="UniProtKB-SubCell"/>
</dbReference>
<evidence type="ECO:0000256" key="5">
    <source>
        <dbReference type="ARBA" id="ARBA00005041"/>
    </source>
</evidence>
<evidence type="ECO:0000256" key="11">
    <source>
        <dbReference type="SAM" id="MobiDB-lite"/>
    </source>
</evidence>
<keyword evidence="8 12" id="KW-0808">Transferase</keyword>
<comment type="catalytic activity">
    <reaction evidence="1">
        <text>[eIF5A protein]-L-lysine + spermidine = [eIF5A protein]-deoxyhypusine + propane-1,3-diamine</text>
        <dbReference type="Rhea" id="RHEA:33299"/>
        <dbReference type="Rhea" id="RHEA-COMP:10143"/>
        <dbReference type="Rhea" id="RHEA-COMP:10144"/>
        <dbReference type="ChEBI" id="CHEBI:29969"/>
        <dbReference type="ChEBI" id="CHEBI:57484"/>
        <dbReference type="ChEBI" id="CHEBI:57834"/>
        <dbReference type="ChEBI" id="CHEBI:82657"/>
        <dbReference type="EC" id="2.5.1.46"/>
    </reaction>
</comment>
<organism evidence="12 13">
    <name type="scientific">Malassezia nana</name>
    <dbReference type="NCBI Taxonomy" id="180528"/>
    <lineage>
        <taxon>Eukaryota</taxon>
        <taxon>Fungi</taxon>
        <taxon>Dikarya</taxon>
        <taxon>Basidiomycota</taxon>
        <taxon>Ustilaginomycotina</taxon>
        <taxon>Malasseziomycetes</taxon>
        <taxon>Malasseziales</taxon>
        <taxon>Malasseziaceae</taxon>
        <taxon>Malassezia</taxon>
    </lineage>
</organism>
<dbReference type="InterPro" id="IPR036982">
    <property type="entry name" value="Deoxyhypusine_synthase_sf"/>
</dbReference>
<evidence type="ECO:0000256" key="4">
    <source>
        <dbReference type="ARBA" id="ARBA00004173"/>
    </source>
</evidence>
<evidence type="ECO:0000256" key="8">
    <source>
        <dbReference type="ARBA" id="ARBA00022679"/>
    </source>
</evidence>
<comment type="subcellular location">
    <subcellularLocation>
        <location evidence="4">Mitochondrion</location>
    </subcellularLocation>
</comment>
<evidence type="ECO:0000256" key="1">
    <source>
        <dbReference type="ARBA" id="ARBA00000952"/>
    </source>
</evidence>
<dbReference type="NCBIfam" id="TIGR00321">
    <property type="entry name" value="dhys"/>
    <property type="match status" value="1"/>
</dbReference>
<dbReference type="PANTHER" id="PTHR11703">
    <property type="entry name" value="DEOXYHYPUSINE SYNTHASE"/>
    <property type="match status" value="1"/>
</dbReference>
<dbReference type="Pfam" id="PF01916">
    <property type="entry name" value="DS"/>
    <property type="match status" value="1"/>
</dbReference>
<evidence type="ECO:0000313" key="12">
    <source>
        <dbReference type="EMBL" id="WFD26845.1"/>
    </source>
</evidence>
<feature type="compositionally biased region" description="Polar residues" evidence="11">
    <location>
        <begin position="26"/>
        <end position="37"/>
    </location>
</feature>
<comment type="cofactor">
    <cofactor evidence="2">
        <name>NAD(+)</name>
        <dbReference type="ChEBI" id="CHEBI:57540"/>
    </cofactor>
</comment>
<dbReference type="InterPro" id="IPR029035">
    <property type="entry name" value="DHS-like_NAD/FAD-binding_dom"/>
</dbReference>